<dbReference type="GO" id="GO:0008270">
    <property type="term" value="F:zinc ion binding"/>
    <property type="evidence" value="ECO:0007669"/>
    <property type="project" value="UniProtKB-UniRule"/>
</dbReference>
<dbReference type="InterPro" id="IPR010663">
    <property type="entry name" value="Znf_FPG/IleRS"/>
</dbReference>
<dbReference type="InterPro" id="IPR033708">
    <property type="entry name" value="Anticodon_Ile_BEm"/>
</dbReference>
<protein>
    <recommendedName>
        <fullName evidence="12">Isoleucine--tRNA ligase</fullName>
        <ecNumber evidence="12">6.1.1.5</ecNumber>
    </recommendedName>
    <alternativeName>
        <fullName evidence="12">Isoleucyl-tRNA synthetase</fullName>
        <shortName evidence="12">IleRS</shortName>
    </alternativeName>
</protein>
<dbReference type="Gene3D" id="1.10.730.20">
    <property type="match status" value="1"/>
</dbReference>
<dbReference type="InterPro" id="IPR013155">
    <property type="entry name" value="M/V/L/I-tRNA-synth_anticd-bd"/>
</dbReference>
<feature type="domain" description="Methionyl/Valyl/Leucyl/Isoleucyl-tRNA synthetase anticodon-binding" evidence="15">
    <location>
        <begin position="695"/>
        <end position="850"/>
    </location>
</feature>
<dbReference type="GO" id="GO:0005524">
    <property type="term" value="F:ATP binding"/>
    <property type="evidence" value="ECO:0007669"/>
    <property type="project" value="UniProtKB-UniRule"/>
</dbReference>
<dbReference type="EC" id="6.1.1.5" evidence="12"/>
<dbReference type="GO" id="GO:0002161">
    <property type="term" value="F:aminoacyl-tRNA deacylase activity"/>
    <property type="evidence" value="ECO:0007669"/>
    <property type="project" value="InterPro"/>
</dbReference>
<evidence type="ECO:0000256" key="11">
    <source>
        <dbReference type="ARBA" id="ARBA00048359"/>
    </source>
</evidence>
<evidence type="ECO:0000313" key="16">
    <source>
        <dbReference type="EMBL" id="MBB4265112.1"/>
    </source>
</evidence>
<dbReference type="PROSITE" id="PS00178">
    <property type="entry name" value="AA_TRNA_LIGASE_I"/>
    <property type="match status" value="1"/>
</dbReference>
<dbReference type="HAMAP" id="MF_02002">
    <property type="entry name" value="Ile_tRNA_synth_type1"/>
    <property type="match status" value="1"/>
</dbReference>
<dbReference type="GO" id="GO:0004822">
    <property type="term" value="F:isoleucine-tRNA ligase activity"/>
    <property type="evidence" value="ECO:0007669"/>
    <property type="project" value="UniProtKB-UniRule"/>
</dbReference>
<evidence type="ECO:0000256" key="2">
    <source>
        <dbReference type="ARBA" id="ARBA00022490"/>
    </source>
</evidence>
<dbReference type="InterPro" id="IPR014729">
    <property type="entry name" value="Rossmann-like_a/b/a_fold"/>
</dbReference>
<evidence type="ECO:0000256" key="6">
    <source>
        <dbReference type="ARBA" id="ARBA00022833"/>
    </source>
</evidence>
<dbReference type="CDD" id="cd07960">
    <property type="entry name" value="Anticodon_Ia_Ile_BEm"/>
    <property type="match status" value="1"/>
</dbReference>
<dbReference type="PANTHER" id="PTHR42765">
    <property type="entry name" value="SOLEUCYL-TRNA SYNTHETASE"/>
    <property type="match status" value="1"/>
</dbReference>
<evidence type="ECO:0000256" key="10">
    <source>
        <dbReference type="ARBA" id="ARBA00025217"/>
    </source>
</evidence>
<dbReference type="EMBL" id="JACIGK010000004">
    <property type="protein sequence ID" value="MBB4265112.1"/>
    <property type="molecule type" value="Genomic_DNA"/>
</dbReference>
<dbReference type="FunFam" id="3.40.50.620:FF:000042">
    <property type="entry name" value="Isoleucine--tRNA ligase"/>
    <property type="match status" value="1"/>
</dbReference>
<keyword evidence="9 12" id="KW-0030">Aminoacyl-tRNA synthetase</keyword>
<evidence type="ECO:0000256" key="7">
    <source>
        <dbReference type="ARBA" id="ARBA00022840"/>
    </source>
</evidence>
<evidence type="ECO:0000256" key="8">
    <source>
        <dbReference type="ARBA" id="ARBA00022917"/>
    </source>
</evidence>
<keyword evidence="7 12" id="KW-0067">ATP-binding</keyword>
<organism evidence="16 17">
    <name type="scientific">Roseospira visakhapatnamensis</name>
    <dbReference type="NCBI Taxonomy" id="390880"/>
    <lineage>
        <taxon>Bacteria</taxon>
        <taxon>Pseudomonadati</taxon>
        <taxon>Pseudomonadota</taxon>
        <taxon>Alphaproteobacteria</taxon>
        <taxon>Rhodospirillales</taxon>
        <taxon>Rhodospirillaceae</taxon>
        <taxon>Roseospira</taxon>
    </lineage>
</organism>
<comment type="domain">
    <text evidence="12">IleRS has two distinct active sites: one for aminoacylation and one for editing. The misactivated valine is translocated from the active site to the editing site, which sterically excludes the correctly activated isoleucine. The single editing site contains two valyl binding pockets, one specific for each substrate (Val-AMP or Val-tRNA(Ile)).</text>
</comment>
<keyword evidence="5 12" id="KW-0547">Nucleotide-binding</keyword>
<feature type="binding site" evidence="12">
    <location>
        <position position="616"/>
    </location>
    <ligand>
        <name>ATP</name>
        <dbReference type="ChEBI" id="CHEBI:30616"/>
    </ligand>
</feature>
<dbReference type="InterPro" id="IPR002301">
    <property type="entry name" value="Ile-tRNA-ligase"/>
</dbReference>
<feature type="binding site" evidence="12">
    <location>
        <position position="933"/>
    </location>
    <ligand>
        <name>Zn(2+)</name>
        <dbReference type="ChEBI" id="CHEBI:29105"/>
    </ligand>
</feature>
<evidence type="ECO:0000256" key="9">
    <source>
        <dbReference type="ARBA" id="ARBA00023146"/>
    </source>
</evidence>
<keyword evidence="8 12" id="KW-0648">Protein biosynthesis</keyword>
<dbReference type="GO" id="GO:0005829">
    <property type="term" value="C:cytosol"/>
    <property type="evidence" value="ECO:0007669"/>
    <property type="project" value="TreeGrafter"/>
</dbReference>
<dbReference type="GO" id="GO:0000049">
    <property type="term" value="F:tRNA binding"/>
    <property type="evidence" value="ECO:0007669"/>
    <property type="project" value="InterPro"/>
</dbReference>
<gene>
    <name evidence="12" type="primary">ileS</name>
    <name evidence="16" type="ORF">GGD89_000727</name>
</gene>
<comment type="cofactor">
    <cofactor evidence="12">
        <name>Zn(2+)</name>
        <dbReference type="ChEBI" id="CHEBI:29105"/>
    </cofactor>
    <text evidence="12">Binds 1 zinc ion per subunit.</text>
</comment>
<evidence type="ECO:0000256" key="3">
    <source>
        <dbReference type="ARBA" id="ARBA00022598"/>
    </source>
</evidence>
<dbReference type="InterPro" id="IPR002300">
    <property type="entry name" value="aa-tRNA-synth_Ia"/>
</dbReference>
<dbReference type="SUPFAM" id="SSF47323">
    <property type="entry name" value="Anticodon-binding domain of a subclass of class I aminoacyl-tRNA synthetases"/>
    <property type="match status" value="1"/>
</dbReference>
<comment type="similarity">
    <text evidence="1 12">Belongs to the class-I aminoacyl-tRNA synthetase family. IleS type 1 subfamily.</text>
</comment>
<dbReference type="AlphaFoldDB" id="A0A7W6W962"/>
<keyword evidence="3 12" id="KW-0436">Ligase</keyword>
<keyword evidence="2 12" id="KW-0963">Cytoplasm</keyword>
<dbReference type="Pfam" id="PF08264">
    <property type="entry name" value="Anticodon_1"/>
    <property type="match status" value="1"/>
</dbReference>
<sequence length="945" mass="106259">MSVDYKKTVFLPKTAFPMKAGLARKEPEILDRWRRMDLYRRLRDQSRGREKFILHDGPPYANGHLHMGHALNKILKDVIVRAHQMMGKDANYVPGWDCHGLPIEWKIEEGYRKRGQNKDDVDPVEFRRECREFAEKWIAIQSEEFQRLGVIGDWTSPYTTMAFAAEGQIARELGSFLTNGSLYRGAKPVMWSVVEKTALADAEVEYHDHTSTTIWVRFPIHRAPMAALESASIVIWTTTPWTMPGNRAVAYGEAIEYVVLRVTAAAEDSLARPGERLVVAADLAERLCQDAGITDHEIAHRFPGRDLTGTVCHHPWHGKGYDFPVPALPGDFVTTDQGTGFVHIAPGHGEDDYWLGVAHGIAVPDTVGGDGLYLDHVPLFAGHHVFKVAPAILDAMTDVGALLAHGSLRHSYPHSWRSKAPLIFRNTPQWFISMEKTGLRETALAAIDATRWVPGTGRNRIRSMIETRPDWCVSRQRAWGVPLPIFVHKASGEPLRDQTVLDRIADAFTAEGSDCWFREGAKTRFLGNDYAPDDYDQITDIVEVWFDSGATHTYVLEARDDLQWPASLYLEGSDQHRGWFHSSLLVGCGTRGRAPYDAVLTHGFILDEKGEEKMSKSKGNVISPRDVWDDMGADILRLWVVSADYSNDLRFGLSILKQVGESYRRLRNTLRYLLGNLNGFTEAERVPVAEMPELERWVLHRLWDLDRLARRCIHDFDFHTLFQELLQFCGNDLSAFYFDIRKDSIYCDAADDPRRRAARTVLDLVYDHLVRWLAPFICFTADEAWLARHGDPDGADDETVHDKTFPIVPDTWRDDALAERWTKVRALRRAVTGALEQARAAKRLGASLQAHPTVHAPADVVSACAGLPMADLCITSDITLIAEGTPPADAFRLEGEPDVAVVVALAEGEKCQRCWKVLPDVGTHAHDGLCRRCDTVVGRMTVAAE</sequence>
<dbReference type="Gene3D" id="1.10.10.830">
    <property type="entry name" value="Ile-tRNA synthetase CP2 domain-like"/>
    <property type="match status" value="1"/>
</dbReference>
<dbReference type="Gene3D" id="3.90.740.10">
    <property type="entry name" value="Valyl/Leucyl/Isoleucyl-tRNA synthetase, editing domain"/>
    <property type="match status" value="1"/>
</dbReference>
<dbReference type="Pfam" id="PF06827">
    <property type="entry name" value="zf-FPG_IleRS"/>
    <property type="match status" value="1"/>
</dbReference>
<evidence type="ECO:0000256" key="5">
    <source>
        <dbReference type="ARBA" id="ARBA00022741"/>
    </source>
</evidence>
<evidence type="ECO:0000313" key="17">
    <source>
        <dbReference type="Proteomes" id="UP000554286"/>
    </source>
</evidence>
<comment type="function">
    <text evidence="10 12">Catalyzes the attachment of isoleucine to tRNA(Ile). As IleRS can inadvertently accommodate and process structurally similar amino acids such as valine, to avoid such errors it has two additional distinct tRNA(Ile)-dependent editing activities. One activity is designated as 'pretransfer' editing and involves the hydrolysis of activated Val-AMP. The other activity is designated 'posttransfer' editing and involves deacylation of mischarged Val-tRNA(Ile).</text>
</comment>
<feature type="short sequence motif" description="'HIGH' region" evidence="12">
    <location>
        <begin position="59"/>
        <end position="69"/>
    </location>
</feature>
<evidence type="ECO:0000259" key="15">
    <source>
        <dbReference type="Pfam" id="PF08264"/>
    </source>
</evidence>
<dbReference type="Gene3D" id="3.40.50.620">
    <property type="entry name" value="HUPs"/>
    <property type="match status" value="2"/>
</dbReference>
<evidence type="ECO:0000256" key="4">
    <source>
        <dbReference type="ARBA" id="ARBA00022723"/>
    </source>
</evidence>
<dbReference type="Proteomes" id="UP000554286">
    <property type="component" value="Unassembled WGS sequence"/>
</dbReference>
<dbReference type="InterPro" id="IPR023585">
    <property type="entry name" value="Ile-tRNA-ligase_type1"/>
</dbReference>
<dbReference type="SUPFAM" id="SSF52374">
    <property type="entry name" value="Nucleotidylyl transferase"/>
    <property type="match status" value="1"/>
</dbReference>
<comment type="subunit">
    <text evidence="12">Monomer.</text>
</comment>
<feature type="binding site" evidence="12">
    <location>
        <position position="911"/>
    </location>
    <ligand>
        <name>Zn(2+)</name>
        <dbReference type="ChEBI" id="CHEBI:29105"/>
    </ligand>
</feature>
<reference evidence="16 17" key="1">
    <citation type="submission" date="2020-08" db="EMBL/GenBank/DDBJ databases">
        <title>Genome sequencing of Purple Non-Sulfur Bacteria from various extreme environments.</title>
        <authorList>
            <person name="Mayer M."/>
        </authorList>
    </citation>
    <scope>NUCLEOTIDE SEQUENCE [LARGE SCALE GENOMIC DNA]</scope>
    <source>
        <strain evidence="16 17">JA131</strain>
    </source>
</reference>
<evidence type="ECO:0000259" key="13">
    <source>
        <dbReference type="Pfam" id="PF00133"/>
    </source>
</evidence>
<keyword evidence="4 12" id="KW-0479">Metal-binding</keyword>
<comment type="caution">
    <text evidence="16">The sequence shown here is derived from an EMBL/GenBank/DDBJ whole genome shotgun (WGS) entry which is preliminary data.</text>
</comment>
<feature type="domain" description="Aminoacyl-tRNA synthetase class Ia" evidence="13">
    <location>
        <begin position="29"/>
        <end position="651"/>
    </location>
</feature>
<dbReference type="SUPFAM" id="SSF50677">
    <property type="entry name" value="ValRS/IleRS/LeuRS editing domain"/>
    <property type="match status" value="1"/>
</dbReference>
<feature type="domain" description="Zinc finger FPG/IleRS-type" evidence="14">
    <location>
        <begin position="908"/>
        <end position="935"/>
    </location>
</feature>
<keyword evidence="17" id="KW-1185">Reference proteome</keyword>
<dbReference type="PRINTS" id="PR00984">
    <property type="entry name" value="TRNASYNTHILE"/>
</dbReference>
<comment type="subcellular location">
    <subcellularLocation>
        <location evidence="12">Cytoplasm</location>
    </subcellularLocation>
</comment>
<dbReference type="RefSeq" id="WP_184042745.1">
    <property type="nucleotide sequence ID" value="NZ_JACIGK010000004.1"/>
</dbReference>
<proteinExistence type="inferred from homology"/>
<dbReference type="CDD" id="cd00818">
    <property type="entry name" value="IleRS_core"/>
    <property type="match status" value="1"/>
</dbReference>
<feature type="short sequence motif" description="'KMSKS' region" evidence="12">
    <location>
        <begin position="613"/>
        <end position="617"/>
    </location>
</feature>
<keyword evidence="6 12" id="KW-0862">Zinc</keyword>
<evidence type="ECO:0000256" key="1">
    <source>
        <dbReference type="ARBA" id="ARBA00006887"/>
    </source>
</evidence>
<dbReference type="NCBIfam" id="TIGR00392">
    <property type="entry name" value="ileS"/>
    <property type="match status" value="1"/>
</dbReference>
<feature type="binding site" evidence="12">
    <location>
        <position position="571"/>
    </location>
    <ligand>
        <name>L-isoleucyl-5'-AMP</name>
        <dbReference type="ChEBI" id="CHEBI:178002"/>
    </ligand>
</feature>
<dbReference type="InterPro" id="IPR050081">
    <property type="entry name" value="Ile-tRNA_ligase"/>
</dbReference>
<accession>A0A7W6W962</accession>
<evidence type="ECO:0000256" key="12">
    <source>
        <dbReference type="HAMAP-Rule" id="MF_02002"/>
    </source>
</evidence>
<dbReference type="GO" id="GO:0006428">
    <property type="term" value="P:isoleucyl-tRNA aminoacylation"/>
    <property type="evidence" value="ECO:0007669"/>
    <property type="project" value="UniProtKB-UniRule"/>
</dbReference>
<feature type="binding site" evidence="12">
    <location>
        <position position="930"/>
    </location>
    <ligand>
        <name>Zn(2+)</name>
        <dbReference type="ChEBI" id="CHEBI:29105"/>
    </ligand>
</feature>
<dbReference type="PANTHER" id="PTHR42765:SF1">
    <property type="entry name" value="ISOLEUCINE--TRNA LIGASE, MITOCHONDRIAL"/>
    <property type="match status" value="1"/>
</dbReference>
<dbReference type="InterPro" id="IPR009080">
    <property type="entry name" value="tRNAsynth_Ia_anticodon-bd"/>
</dbReference>
<dbReference type="InterPro" id="IPR001412">
    <property type="entry name" value="aa-tRNA-synth_I_CS"/>
</dbReference>
<comment type="catalytic activity">
    <reaction evidence="11 12">
        <text>tRNA(Ile) + L-isoleucine + ATP = L-isoleucyl-tRNA(Ile) + AMP + diphosphate</text>
        <dbReference type="Rhea" id="RHEA:11060"/>
        <dbReference type="Rhea" id="RHEA-COMP:9666"/>
        <dbReference type="Rhea" id="RHEA-COMP:9695"/>
        <dbReference type="ChEBI" id="CHEBI:30616"/>
        <dbReference type="ChEBI" id="CHEBI:33019"/>
        <dbReference type="ChEBI" id="CHEBI:58045"/>
        <dbReference type="ChEBI" id="CHEBI:78442"/>
        <dbReference type="ChEBI" id="CHEBI:78528"/>
        <dbReference type="ChEBI" id="CHEBI:456215"/>
        <dbReference type="EC" id="6.1.1.5"/>
    </reaction>
</comment>
<name>A0A7W6W962_9PROT</name>
<feature type="binding site" evidence="12">
    <location>
        <position position="914"/>
    </location>
    <ligand>
        <name>Zn(2+)</name>
        <dbReference type="ChEBI" id="CHEBI:29105"/>
    </ligand>
</feature>
<evidence type="ECO:0000259" key="14">
    <source>
        <dbReference type="Pfam" id="PF06827"/>
    </source>
</evidence>
<dbReference type="InterPro" id="IPR009008">
    <property type="entry name" value="Val/Leu/Ile-tRNA-synth_edit"/>
</dbReference>
<dbReference type="Pfam" id="PF00133">
    <property type="entry name" value="tRNA-synt_1"/>
    <property type="match status" value="1"/>
</dbReference>